<evidence type="ECO:0008006" key="6">
    <source>
        <dbReference type="Google" id="ProtNLM"/>
    </source>
</evidence>
<reference evidence="4" key="1">
    <citation type="submission" date="2023-07" db="EMBL/GenBank/DDBJ databases">
        <title>draft genome sequence of fig (Ficus carica).</title>
        <authorList>
            <person name="Takahashi T."/>
            <person name="Nishimura K."/>
        </authorList>
    </citation>
    <scope>NUCLEOTIDE SEQUENCE</scope>
</reference>
<gene>
    <name evidence="4" type="ORF">TIFTF001_028914</name>
</gene>
<evidence type="ECO:0000256" key="2">
    <source>
        <dbReference type="ARBA" id="ARBA00022737"/>
    </source>
</evidence>
<dbReference type="InterPro" id="IPR011990">
    <property type="entry name" value="TPR-like_helical_dom_sf"/>
</dbReference>
<dbReference type="Proteomes" id="UP001187192">
    <property type="component" value="Unassembled WGS sequence"/>
</dbReference>
<feature type="repeat" description="PPR" evidence="3">
    <location>
        <begin position="9"/>
        <end position="43"/>
    </location>
</feature>
<name>A0AA88DQW1_FICCA</name>
<keyword evidence="5" id="KW-1185">Reference proteome</keyword>
<dbReference type="Pfam" id="PF13041">
    <property type="entry name" value="PPR_2"/>
    <property type="match status" value="1"/>
</dbReference>
<dbReference type="AlphaFoldDB" id="A0AA88DQW1"/>
<dbReference type="NCBIfam" id="TIGR00756">
    <property type="entry name" value="PPR"/>
    <property type="match status" value="1"/>
</dbReference>
<evidence type="ECO:0000313" key="5">
    <source>
        <dbReference type="Proteomes" id="UP001187192"/>
    </source>
</evidence>
<evidence type="ECO:0000313" key="4">
    <source>
        <dbReference type="EMBL" id="GMN59813.1"/>
    </source>
</evidence>
<proteinExistence type="inferred from homology"/>
<dbReference type="EMBL" id="BTGU01000091">
    <property type="protein sequence ID" value="GMN59813.1"/>
    <property type="molecule type" value="Genomic_DNA"/>
</dbReference>
<keyword evidence="2" id="KW-0677">Repeat</keyword>
<dbReference type="InterPro" id="IPR002885">
    <property type="entry name" value="PPR_rpt"/>
</dbReference>
<dbReference type="Gene3D" id="1.25.40.10">
    <property type="entry name" value="Tetratricopeptide repeat domain"/>
    <property type="match status" value="1"/>
</dbReference>
<sequence length="134" mass="15064">MTTKGVVPDVVTYSSLIAGLCKVGKTWPAQDLLHKMQVIGQPPDAQTYAILFDGFCKNGELEEAMTLFCDMEEKKLPLSIVIYTTLLEECVKLEILQRQKISFANYHPKFKGEMVAKGFYGDVSTYELFLDLVS</sequence>
<feature type="repeat" description="PPR" evidence="3">
    <location>
        <begin position="44"/>
        <end position="78"/>
    </location>
</feature>
<comment type="caution">
    <text evidence="4">The sequence shown here is derived from an EMBL/GenBank/DDBJ whole genome shotgun (WGS) entry which is preliminary data.</text>
</comment>
<dbReference type="PROSITE" id="PS51375">
    <property type="entry name" value="PPR"/>
    <property type="match status" value="2"/>
</dbReference>
<accession>A0AA88DQW1</accession>
<evidence type="ECO:0000256" key="1">
    <source>
        <dbReference type="ARBA" id="ARBA00007626"/>
    </source>
</evidence>
<dbReference type="PANTHER" id="PTHR47941">
    <property type="entry name" value="PENTATRICOPEPTIDE REPEAT-CONTAINING PROTEIN 3, MITOCHONDRIAL"/>
    <property type="match status" value="1"/>
</dbReference>
<protein>
    <recommendedName>
        <fullName evidence="6">Pentatricopeptide repeat-containing protein</fullName>
    </recommendedName>
</protein>
<evidence type="ECO:0000256" key="3">
    <source>
        <dbReference type="PROSITE-ProRule" id="PRU00708"/>
    </source>
</evidence>
<organism evidence="4 5">
    <name type="scientific">Ficus carica</name>
    <name type="common">Common fig</name>
    <dbReference type="NCBI Taxonomy" id="3494"/>
    <lineage>
        <taxon>Eukaryota</taxon>
        <taxon>Viridiplantae</taxon>
        <taxon>Streptophyta</taxon>
        <taxon>Embryophyta</taxon>
        <taxon>Tracheophyta</taxon>
        <taxon>Spermatophyta</taxon>
        <taxon>Magnoliopsida</taxon>
        <taxon>eudicotyledons</taxon>
        <taxon>Gunneridae</taxon>
        <taxon>Pentapetalae</taxon>
        <taxon>rosids</taxon>
        <taxon>fabids</taxon>
        <taxon>Rosales</taxon>
        <taxon>Moraceae</taxon>
        <taxon>Ficeae</taxon>
        <taxon>Ficus</taxon>
    </lineage>
</organism>
<comment type="similarity">
    <text evidence="1">Belongs to the PPR family. P subfamily.</text>
</comment>